<dbReference type="Proteomes" id="UP000087171">
    <property type="component" value="Chromosome Ca3"/>
</dbReference>
<keyword evidence="6" id="KW-1185">Reference proteome</keyword>
<dbReference type="GO" id="GO:0005634">
    <property type="term" value="C:nucleus"/>
    <property type="evidence" value="ECO:0007669"/>
    <property type="project" value="UniProtKB-SubCell"/>
</dbReference>
<dbReference type="PANTHER" id="PTHR31499:SF48">
    <property type="entry name" value="MYB-LIKE TRANSCRIPTION FACTOR FAMILY PROTEIN"/>
    <property type="match status" value="1"/>
</dbReference>
<feature type="domain" description="HTH myb-type" evidence="5">
    <location>
        <begin position="202"/>
        <end position="262"/>
    </location>
</feature>
<dbReference type="Gene3D" id="1.10.10.60">
    <property type="entry name" value="Homeodomain-like"/>
    <property type="match status" value="1"/>
</dbReference>
<reference evidence="6" key="1">
    <citation type="journal article" date="2013" name="Nat. Biotechnol.">
        <title>Draft genome sequence of chickpea (Cicer arietinum) provides a resource for trait improvement.</title>
        <authorList>
            <person name="Varshney R.K."/>
            <person name="Song C."/>
            <person name="Saxena R.K."/>
            <person name="Azam S."/>
            <person name="Yu S."/>
            <person name="Sharpe A.G."/>
            <person name="Cannon S."/>
            <person name="Baek J."/>
            <person name="Rosen B.D."/>
            <person name="Tar'an B."/>
            <person name="Millan T."/>
            <person name="Zhang X."/>
            <person name="Ramsay L.D."/>
            <person name="Iwata A."/>
            <person name="Wang Y."/>
            <person name="Nelson W."/>
            <person name="Farmer A.D."/>
            <person name="Gaur P.M."/>
            <person name="Soderlund C."/>
            <person name="Penmetsa R.V."/>
            <person name="Xu C."/>
            <person name="Bharti A.K."/>
            <person name="He W."/>
            <person name="Winter P."/>
            <person name="Zhao S."/>
            <person name="Hane J.K."/>
            <person name="Carrasquilla-Garcia N."/>
            <person name="Condie J.A."/>
            <person name="Upadhyaya H.D."/>
            <person name="Luo M.C."/>
            <person name="Thudi M."/>
            <person name="Gowda C.L."/>
            <person name="Singh N.P."/>
            <person name="Lichtenzveig J."/>
            <person name="Gali K.K."/>
            <person name="Rubio J."/>
            <person name="Nadarajan N."/>
            <person name="Dolezel J."/>
            <person name="Bansal K.C."/>
            <person name="Xu X."/>
            <person name="Edwards D."/>
            <person name="Zhang G."/>
            <person name="Kahl G."/>
            <person name="Gil J."/>
            <person name="Singh K.B."/>
            <person name="Datta S.K."/>
            <person name="Jackson S.A."/>
            <person name="Wang J."/>
            <person name="Cook D.R."/>
        </authorList>
    </citation>
    <scope>NUCLEOTIDE SEQUENCE [LARGE SCALE GENOMIC DNA]</scope>
    <source>
        <strain evidence="6">cv. CDC Frontier</strain>
    </source>
</reference>
<dbReference type="PaxDb" id="3827-XP_004493570.1"/>
<dbReference type="OrthoDB" id="1432744at2759"/>
<evidence type="ECO:0000259" key="5">
    <source>
        <dbReference type="PROSITE" id="PS51294"/>
    </source>
</evidence>
<dbReference type="GeneID" id="101503480"/>
<evidence type="ECO:0000256" key="4">
    <source>
        <dbReference type="ARBA" id="ARBA00023242"/>
    </source>
</evidence>
<dbReference type="eggNOG" id="ENOG502QW8T">
    <property type="taxonomic scope" value="Eukaryota"/>
</dbReference>
<dbReference type="STRING" id="3827.A0A1S2XRV4"/>
<evidence type="ECO:0000256" key="1">
    <source>
        <dbReference type="ARBA" id="ARBA00004123"/>
    </source>
</evidence>
<keyword evidence="4" id="KW-0539">Nucleus</keyword>
<sequence>MYQHWSRMFGTQWESYMGINNLVKVVESEQVNFEPIKSSPCNNIVTTTNLQTPHVSFQATEEYYDEDQIEVPDWSCFEFPKITDPPMLICQTSGDNFNSDQITNSLYSVDESLLSNSSDSHCSEEEYSNFQSGNNITFYDHFPHKHDELLRSDASKDERPLEISFQRSKSWRGSCTKSEKQSPQLYGIACVTSSNSSTRKVHKSKRRVRWTKELHEPFMMIVNHLGGPERAKPKAILDMMNSDLLSISHIKSHLQKCRSTTRFHKPLQEKSEEGHRIDGVTELQHKISQMQIEESRQLQIEIRKSISQQLKMQRNLQTLIEQERKKLKLMLDIQRKR</sequence>
<dbReference type="InterPro" id="IPR006447">
    <property type="entry name" value="Myb_dom_plants"/>
</dbReference>
<accession>A0A1S2XRV4</accession>
<evidence type="ECO:0000313" key="6">
    <source>
        <dbReference type="Proteomes" id="UP000087171"/>
    </source>
</evidence>
<dbReference type="PANTHER" id="PTHR31499">
    <property type="entry name" value="MYB FAMILY TRANSCRIPTION FACTOR PHL11"/>
    <property type="match status" value="1"/>
</dbReference>
<dbReference type="SUPFAM" id="SSF46689">
    <property type="entry name" value="Homeodomain-like"/>
    <property type="match status" value="1"/>
</dbReference>
<name>A0A1S2XRV4_CICAR</name>
<dbReference type="KEGG" id="cam:101503480"/>
<keyword evidence="2" id="KW-0805">Transcription regulation</keyword>
<comment type="subcellular location">
    <subcellularLocation>
        <location evidence="1">Nucleus</location>
    </subcellularLocation>
</comment>
<dbReference type="GO" id="GO:0003677">
    <property type="term" value="F:DNA binding"/>
    <property type="evidence" value="ECO:0007669"/>
    <property type="project" value="InterPro"/>
</dbReference>
<dbReference type="InterPro" id="IPR046955">
    <property type="entry name" value="PHR1-like"/>
</dbReference>
<reference evidence="7" key="2">
    <citation type="submission" date="2025-08" db="UniProtKB">
        <authorList>
            <consortium name="RefSeq"/>
        </authorList>
    </citation>
    <scope>IDENTIFICATION</scope>
    <source>
        <tissue evidence="7">Etiolated seedlings</tissue>
    </source>
</reference>
<organism evidence="6 7">
    <name type="scientific">Cicer arietinum</name>
    <name type="common">Chickpea</name>
    <name type="synonym">Garbanzo</name>
    <dbReference type="NCBI Taxonomy" id="3827"/>
    <lineage>
        <taxon>Eukaryota</taxon>
        <taxon>Viridiplantae</taxon>
        <taxon>Streptophyta</taxon>
        <taxon>Embryophyta</taxon>
        <taxon>Tracheophyta</taxon>
        <taxon>Spermatophyta</taxon>
        <taxon>Magnoliopsida</taxon>
        <taxon>eudicotyledons</taxon>
        <taxon>Gunneridae</taxon>
        <taxon>Pentapetalae</taxon>
        <taxon>rosids</taxon>
        <taxon>fabids</taxon>
        <taxon>Fabales</taxon>
        <taxon>Fabaceae</taxon>
        <taxon>Papilionoideae</taxon>
        <taxon>50 kb inversion clade</taxon>
        <taxon>NPAAA clade</taxon>
        <taxon>Hologalegina</taxon>
        <taxon>IRL clade</taxon>
        <taxon>Cicereae</taxon>
        <taxon>Cicer</taxon>
    </lineage>
</organism>
<protein>
    <submittedName>
        <fullName evidence="7">Protein PHOSPHATE STARVATION RESPONSE 1-like isoform X1</fullName>
    </submittedName>
</protein>
<dbReference type="AlphaFoldDB" id="A0A1S2XRV4"/>
<evidence type="ECO:0000256" key="3">
    <source>
        <dbReference type="ARBA" id="ARBA00023163"/>
    </source>
</evidence>
<dbReference type="GO" id="GO:0003700">
    <property type="term" value="F:DNA-binding transcription factor activity"/>
    <property type="evidence" value="ECO:0007669"/>
    <property type="project" value="InterPro"/>
</dbReference>
<dbReference type="NCBIfam" id="TIGR01557">
    <property type="entry name" value="myb_SHAQKYF"/>
    <property type="match status" value="1"/>
</dbReference>
<dbReference type="RefSeq" id="XP_004493570.1">
    <property type="nucleotide sequence ID" value="XM_004493513.3"/>
</dbReference>
<proteinExistence type="predicted"/>
<gene>
    <name evidence="7" type="primary">LOC101503480</name>
</gene>
<dbReference type="InterPro" id="IPR009057">
    <property type="entry name" value="Homeodomain-like_sf"/>
</dbReference>
<evidence type="ECO:0000313" key="7">
    <source>
        <dbReference type="RefSeq" id="XP_004493570.1"/>
    </source>
</evidence>
<evidence type="ECO:0000256" key="2">
    <source>
        <dbReference type="ARBA" id="ARBA00023015"/>
    </source>
</evidence>
<dbReference type="InterPro" id="IPR017930">
    <property type="entry name" value="Myb_dom"/>
</dbReference>
<dbReference type="PROSITE" id="PS51294">
    <property type="entry name" value="HTH_MYB"/>
    <property type="match status" value="1"/>
</dbReference>
<keyword evidence="3" id="KW-0804">Transcription</keyword>